<evidence type="ECO:0000313" key="4">
    <source>
        <dbReference type="Proteomes" id="UP000001556"/>
    </source>
</evidence>
<dbReference type="Pfam" id="PF21522">
    <property type="entry name" value="MreB-like_C"/>
    <property type="match status" value="1"/>
</dbReference>
<dbReference type="RefSeq" id="WP_011877335.1">
    <property type="nucleotide sequence ID" value="NC_009253.1"/>
</dbReference>
<dbReference type="HOGENOM" id="CLU_066405_0_0_9"/>
<dbReference type="AlphaFoldDB" id="A4J353"/>
<evidence type="ECO:0000313" key="3">
    <source>
        <dbReference type="EMBL" id="ABO49506.1"/>
    </source>
</evidence>
<name>A4J353_DESRM</name>
<evidence type="ECO:0000259" key="2">
    <source>
        <dbReference type="Pfam" id="PF21522"/>
    </source>
</evidence>
<dbReference type="SUPFAM" id="SSF53067">
    <property type="entry name" value="Actin-like ATPase domain"/>
    <property type="match status" value="2"/>
</dbReference>
<accession>A4J353</accession>
<reference evidence="3 4" key="1">
    <citation type="submission" date="2007-03" db="EMBL/GenBank/DDBJ databases">
        <title>Complete sequence of Desulfotomaculum reducens MI-1.</title>
        <authorList>
            <consortium name="US DOE Joint Genome Institute"/>
            <person name="Copeland A."/>
            <person name="Lucas S."/>
            <person name="Lapidus A."/>
            <person name="Barry K."/>
            <person name="Detter J.C."/>
            <person name="Glavina del Rio T."/>
            <person name="Hammon N."/>
            <person name="Israni S."/>
            <person name="Dalin E."/>
            <person name="Tice H."/>
            <person name="Pitluck S."/>
            <person name="Sims D."/>
            <person name="Brettin T."/>
            <person name="Bruce D."/>
            <person name="Han C."/>
            <person name="Tapia R."/>
            <person name="Schmutz J."/>
            <person name="Larimer F."/>
            <person name="Land M."/>
            <person name="Hauser L."/>
            <person name="Kyrpides N."/>
            <person name="Kim E."/>
            <person name="Tebo B.M."/>
            <person name="Richardson P."/>
        </authorList>
    </citation>
    <scope>NUCLEOTIDE SEQUENCE [LARGE SCALE GENOMIC DNA]</scope>
    <source>
        <strain evidence="3 4">MI-1</strain>
    </source>
</reference>
<dbReference type="OrthoDB" id="5412507at2"/>
<evidence type="ECO:0000259" key="1">
    <source>
        <dbReference type="Pfam" id="PF17989"/>
    </source>
</evidence>
<dbReference type="Gene3D" id="3.30.420.40">
    <property type="match status" value="2"/>
</dbReference>
<dbReference type="InterPro" id="IPR049067">
    <property type="entry name" value="MreB-like_C"/>
</dbReference>
<feature type="domain" description="Actin-like protein N-terminal" evidence="1">
    <location>
        <begin position="6"/>
        <end position="151"/>
    </location>
</feature>
<dbReference type="KEGG" id="drm:Dred_0971"/>
<protein>
    <submittedName>
        <fullName evidence="3">Plasmid segregation actin-type ATPase ParM</fullName>
    </submittedName>
</protein>
<gene>
    <name evidence="3" type="ordered locus">Dred_0971</name>
</gene>
<dbReference type="Pfam" id="PF17989">
    <property type="entry name" value="ALP_N"/>
    <property type="match status" value="1"/>
</dbReference>
<dbReference type="CDD" id="cd24025">
    <property type="entry name" value="ASKHA_NBD_ParM_pCBH-like"/>
    <property type="match status" value="1"/>
</dbReference>
<dbReference type="EMBL" id="CP000612">
    <property type="protein sequence ID" value="ABO49506.1"/>
    <property type="molecule type" value="Genomic_DNA"/>
</dbReference>
<feature type="domain" description="Actin homologue MreB-like C-terminal" evidence="2">
    <location>
        <begin position="168"/>
        <end position="287"/>
    </location>
</feature>
<sequence length="316" mass="34498">MSKVVAIDFGYREIKGVNSEGLEIKFPTAMAPYVKHPTAEGLEEVVTVTKPGYEPEMYFYGQKALDETGVGFTNDRDKHLHSGHDILMLAAARKLGYENGDTLVVGVPISYADQREALKTQLERLHGDVSVDGGKPKRISFNDVLVLRQGIVVFGLIPDLPNGTLISFDIGEHTTDVSTVKFKNGVIEPNPSKCFSLEYGYSKVVEAIQKEFQSKAGSPVSGEQARAIAEEGYVIYKLKKLDMTLEVLRAKEEIAKNIVKDAKKRLGEIADFAAGFYLCGGGADVLPLKELLPGAVIVDNPQTANARAYLQLAMSE</sequence>
<dbReference type="Proteomes" id="UP000001556">
    <property type="component" value="Chromosome"/>
</dbReference>
<dbReference type="eggNOG" id="COG0443">
    <property type="taxonomic scope" value="Bacteria"/>
</dbReference>
<keyword evidence="4" id="KW-1185">Reference proteome</keyword>
<organism evidence="3 4">
    <name type="scientific">Desulforamulus reducens (strain ATCC BAA-1160 / DSM 100696 / MI-1)</name>
    <name type="common">Desulfotomaculum reducens</name>
    <dbReference type="NCBI Taxonomy" id="349161"/>
    <lineage>
        <taxon>Bacteria</taxon>
        <taxon>Bacillati</taxon>
        <taxon>Bacillota</taxon>
        <taxon>Clostridia</taxon>
        <taxon>Eubacteriales</taxon>
        <taxon>Peptococcaceae</taxon>
        <taxon>Desulforamulus</taxon>
    </lineage>
</organism>
<proteinExistence type="predicted"/>
<dbReference type="InterPro" id="IPR043129">
    <property type="entry name" value="ATPase_NBD"/>
</dbReference>
<dbReference type="STRING" id="349161.Dred_0971"/>
<dbReference type="InterPro" id="IPR040607">
    <property type="entry name" value="ALP_N"/>
</dbReference>